<comment type="caution">
    <text evidence="3">The sequence shown here is derived from an EMBL/GenBank/DDBJ whole genome shotgun (WGS) entry which is preliminary data.</text>
</comment>
<accession>A0AAN9BY40</accession>
<dbReference type="Proteomes" id="UP001374579">
    <property type="component" value="Unassembled WGS sequence"/>
</dbReference>
<organism evidence="3 4">
    <name type="scientific">Littorina saxatilis</name>
    <dbReference type="NCBI Taxonomy" id="31220"/>
    <lineage>
        <taxon>Eukaryota</taxon>
        <taxon>Metazoa</taxon>
        <taxon>Spiralia</taxon>
        <taxon>Lophotrochozoa</taxon>
        <taxon>Mollusca</taxon>
        <taxon>Gastropoda</taxon>
        <taxon>Caenogastropoda</taxon>
        <taxon>Littorinimorpha</taxon>
        <taxon>Littorinoidea</taxon>
        <taxon>Littorinidae</taxon>
        <taxon>Littorina</taxon>
    </lineage>
</organism>
<keyword evidence="2" id="KW-0732">Signal</keyword>
<sequence>MSSSMMLSLLLVVVVLCRGQSNGPYRQASSGLKPVSQQTPRYPAPKRLAPPGAVPPGEPPLTAADLGANLPASLDAMKTILDDEGRELLLKFDDYLFNNLENVYYKLSYAFKDAVKRTMNKCRCDAGSLEAPAGGQSKPPV</sequence>
<evidence type="ECO:0000313" key="3">
    <source>
        <dbReference type="EMBL" id="KAK7113962.1"/>
    </source>
</evidence>
<proteinExistence type="predicted"/>
<name>A0AAN9BY40_9CAEN</name>
<feature type="compositionally biased region" description="Polar residues" evidence="1">
    <location>
        <begin position="25"/>
        <end position="40"/>
    </location>
</feature>
<evidence type="ECO:0000313" key="4">
    <source>
        <dbReference type="Proteomes" id="UP001374579"/>
    </source>
</evidence>
<feature type="signal peptide" evidence="2">
    <location>
        <begin position="1"/>
        <end position="19"/>
    </location>
</feature>
<reference evidence="3 4" key="1">
    <citation type="submission" date="2024-02" db="EMBL/GenBank/DDBJ databases">
        <title>Chromosome-scale genome assembly of the rough periwinkle Littorina saxatilis.</title>
        <authorList>
            <person name="De Jode A."/>
            <person name="Faria R."/>
            <person name="Formenti G."/>
            <person name="Sims Y."/>
            <person name="Smith T.P."/>
            <person name="Tracey A."/>
            <person name="Wood J.M.D."/>
            <person name="Zagrodzka Z.B."/>
            <person name="Johannesson K."/>
            <person name="Butlin R.K."/>
            <person name="Leder E.H."/>
        </authorList>
    </citation>
    <scope>NUCLEOTIDE SEQUENCE [LARGE SCALE GENOMIC DNA]</scope>
    <source>
        <strain evidence="3">Snail1</strain>
        <tissue evidence="3">Muscle</tissue>
    </source>
</reference>
<evidence type="ECO:0000256" key="1">
    <source>
        <dbReference type="SAM" id="MobiDB-lite"/>
    </source>
</evidence>
<evidence type="ECO:0000256" key="2">
    <source>
        <dbReference type="SAM" id="SignalP"/>
    </source>
</evidence>
<feature type="chain" id="PRO_5042935892" evidence="2">
    <location>
        <begin position="20"/>
        <end position="141"/>
    </location>
</feature>
<gene>
    <name evidence="3" type="ORF">V1264_000107</name>
</gene>
<feature type="region of interest" description="Disordered" evidence="1">
    <location>
        <begin position="25"/>
        <end position="66"/>
    </location>
</feature>
<dbReference type="AlphaFoldDB" id="A0AAN9BY40"/>
<dbReference type="EMBL" id="JBAMIC010000001">
    <property type="protein sequence ID" value="KAK7113962.1"/>
    <property type="molecule type" value="Genomic_DNA"/>
</dbReference>
<protein>
    <submittedName>
        <fullName evidence="3">Uncharacterized protein</fullName>
    </submittedName>
</protein>
<keyword evidence="4" id="KW-1185">Reference proteome</keyword>